<dbReference type="RefSeq" id="WP_145279320.1">
    <property type="nucleotide sequence ID" value="NZ_CP036427.1"/>
</dbReference>
<dbReference type="AlphaFoldDB" id="A0A518HE69"/>
<keyword evidence="5 8" id="KW-0812">Transmembrane</keyword>
<dbReference type="PANTHER" id="PTHR30269:SF0">
    <property type="entry name" value="MEMBRANE TRANSPORTER PROTEIN YFCA-RELATED"/>
    <property type="match status" value="1"/>
</dbReference>
<name>A0A518HE69_9BACT</name>
<dbReference type="KEGG" id="tpla:ElP_71090"/>
<comment type="subcellular location">
    <subcellularLocation>
        <location evidence="1 8">Cell membrane</location>
        <topology evidence="1 8">Multi-pass membrane protein</topology>
    </subcellularLocation>
</comment>
<dbReference type="OrthoDB" id="422500at2"/>
<feature type="transmembrane region" description="Helical" evidence="8">
    <location>
        <begin position="73"/>
        <end position="92"/>
    </location>
</feature>
<evidence type="ECO:0000313" key="10">
    <source>
        <dbReference type="Proteomes" id="UP000317835"/>
    </source>
</evidence>
<dbReference type="GO" id="GO:0005886">
    <property type="term" value="C:plasma membrane"/>
    <property type="evidence" value="ECO:0007669"/>
    <property type="project" value="UniProtKB-SubCell"/>
</dbReference>
<feature type="transmembrane region" description="Helical" evidence="8">
    <location>
        <begin position="42"/>
        <end position="61"/>
    </location>
</feature>
<keyword evidence="4 8" id="KW-1003">Cell membrane</keyword>
<evidence type="ECO:0000256" key="6">
    <source>
        <dbReference type="ARBA" id="ARBA00022989"/>
    </source>
</evidence>
<comment type="similarity">
    <text evidence="2 8">Belongs to the 4-toluene sulfonate uptake permease (TSUP) (TC 2.A.102) family.</text>
</comment>
<proteinExistence type="inferred from homology"/>
<evidence type="ECO:0000256" key="4">
    <source>
        <dbReference type="ARBA" id="ARBA00022475"/>
    </source>
</evidence>
<evidence type="ECO:0000256" key="1">
    <source>
        <dbReference type="ARBA" id="ARBA00004651"/>
    </source>
</evidence>
<feature type="transmembrane region" description="Helical" evidence="8">
    <location>
        <begin position="180"/>
        <end position="200"/>
    </location>
</feature>
<evidence type="ECO:0000256" key="2">
    <source>
        <dbReference type="ARBA" id="ARBA00009142"/>
    </source>
</evidence>
<feature type="transmembrane region" description="Helical" evidence="8">
    <location>
        <begin position="233"/>
        <end position="251"/>
    </location>
</feature>
<evidence type="ECO:0000256" key="7">
    <source>
        <dbReference type="ARBA" id="ARBA00023136"/>
    </source>
</evidence>
<dbReference type="InterPro" id="IPR052017">
    <property type="entry name" value="TSUP"/>
</dbReference>
<protein>
    <recommendedName>
        <fullName evidence="8">Probable membrane transporter protein</fullName>
    </recommendedName>
</protein>
<dbReference type="Proteomes" id="UP000317835">
    <property type="component" value="Plasmid pElP_1"/>
</dbReference>
<evidence type="ECO:0000313" key="9">
    <source>
        <dbReference type="EMBL" id="QDV39145.1"/>
    </source>
</evidence>
<feature type="transmembrane region" description="Helical" evidence="8">
    <location>
        <begin position="98"/>
        <end position="116"/>
    </location>
</feature>
<feature type="transmembrane region" description="Helical" evidence="8">
    <location>
        <begin position="207"/>
        <end position="227"/>
    </location>
</feature>
<accession>A0A518HE69</accession>
<dbReference type="PANTHER" id="PTHR30269">
    <property type="entry name" value="TRANSMEMBRANE PROTEIN YFCA"/>
    <property type="match status" value="1"/>
</dbReference>
<keyword evidence="6 8" id="KW-1133">Transmembrane helix</keyword>
<keyword evidence="9" id="KW-0614">Plasmid</keyword>
<evidence type="ECO:0000256" key="3">
    <source>
        <dbReference type="ARBA" id="ARBA00022448"/>
    </source>
</evidence>
<keyword evidence="3" id="KW-0813">Transport</keyword>
<reference evidence="9 10" key="1">
    <citation type="submission" date="2019-02" db="EMBL/GenBank/DDBJ databases">
        <title>Deep-cultivation of Planctomycetes and their phenomic and genomic characterization uncovers novel biology.</title>
        <authorList>
            <person name="Wiegand S."/>
            <person name="Jogler M."/>
            <person name="Boedeker C."/>
            <person name="Pinto D."/>
            <person name="Vollmers J."/>
            <person name="Rivas-Marin E."/>
            <person name="Kohn T."/>
            <person name="Peeters S.H."/>
            <person name="Heuer A."/>
            <person name="Rast P."/>
            <person name="Oberbeckmann S."/>
            <person name="Bunk B."/>
            <person name="Jeske O."/>
            <person name="Meyerdierks A."/>
            <person name="Storesund J.E."/>
            <person name="Kallscheuer N."/>
            <person name="Luecker S."/>
            <person name="Lage O.M."/>
            <person name="Pohl T."/>
            <person name="Merkel B.J."/>
            <person name="Hornburger P."/>
            <person name="Mueller R.-W."/>
            <person name="Bruemmer F."/>
            <person name="Labrenz M."/>
            <person name="Spormann A.M."/>
            <person name="Op den Camp H."/>
            <person name="Overmann J."/>
            <person name="Amann R."/>
            <person name="Jetten M.S.M."/>
            <person name="Mascher T."/>
            <person name="Medema M.H."/>
            <person name="Devos D.P."/>
            <person name="Kaster A.-K."/>
            <person name="Ovreas L."/>
            <person name="Rohde M."/>
            <person name="Galperin M.Y."/>
            <person name="Jogler C."/>
        </authorList>
    </citation>
    <scope>NUCLEOTIDE SEQUENCE [LARGE SCALE GENOMIC DNA]</scope>
    <source>
        <strain evidence="9 10">ElP</strain>
        <plasmid evidence="10">pelp_1</plasmid>
    </source>
</reference>
<keyword evidence="7 8" id="KW-0472">Membrane</keyword>
<keyword evidence="10" id="KW-1185">Reference proteome</keyword>
<dbReference type="InterPro" id="IPR002781">
    <property type="entry name" value="TM_pro_TauE-like"/>
</dbReference>
<sequence>MPGPALALAATFALASAVGVVTGATSLVTVPALLEAGIDPHVAVATNMLALVGLSLGGAIPLLRGGAARGERLAPLVALTAVGSLAGALLLPALPTRAVPLLVAASMIAMTAFLLVDRAAPSGRPRAAGVATATDPRRLAALAATLLLGAYGGLFSGGYVTLLTAAYVTLLRMDLRRAVAVTKVINLVSSLVATAVFAAWGLVDWRLGLVLGSASFAGGLGGGAVAARVDRRLLRGAFLLGVAVLAARLLIRVATAG</sequence>
<evidence type="ECO:0000256" key="8">
    <source>
        <dbReference type="RuleBase" id="RU363041"/>
    </source>
</evidence>
<feature type="transmembrane region" description="Helical" evidence="8">
    <location>
        <begin position="146"/>
        <end position="168"/>
    </location>
</feature>
<organism evidence="9 10">
    <name type="scientific">Tautonia plasticadhaerens</name>
    <dbReference type="NCBI Taxonomy" id="2527974"/>
    <lineage>
        <taxon>Bacteria</taxon>
        <taxon>Pseudomonadati</taxon>
        <taxon>Planctomycetota</taxon>
        <taxon>Planctomycetia</taxon>
        <taxon>Isosphaerales</taxon>
        <taxon>Isosphaeraceae</taxon>
        <taxon>Tautonia</taxon>
    </lineage>
</organism>
<geneLocation type="plasmid" evidence="10">
    <name>pelp_1</name>
</geneLocation>
<evidence type="ECO:0000256" key="5">
    <source>
        <dbReference type="ARBA" id="ARBA00022692"/>
    </source>
</evidence>
<dbReference type="Pfam" id="PF01925">
    <property type="entry name" value="TauE"/>
    <property type="match status" value="1"/>
</dbReference>
<gene>
    <name evidence="9" type="ORF">ElP_71090</name>
</gene>
<dbReference type="EMBL" id="CP036427">
    <property type="protein sequence ID" value="QDV39145.1"/>
    <property type="molecule type" value="Genomic_DNA"/>
</dbReference>